<proteinExistence type="predicted"/>
<dbReference type="InterPro" id="IPR013467">
    <property type="entry name" value="HNH78-like"/>
</dbReference>
<protein>
    <submittedName>
        <fullName evidence="1">TIGR02646 family protein</fullName>
    </submittedName>
</protein>
<sequence length="210" mass="24485">MYRITKHIQPNSLTSYKNDPQARYDNLPTRVREDLKDSLLREQGYVCAYCMSRIDSQKMRIEHWACQDNNQHLELDYNNLLACCCGNEGQRKDTYTCDKKKENKALTYSPANTEHAIDCRITYIHGSGKVTSNDCNFDKELNEVLNLNETRLVKNRQHALKAVQEQLSRKKGTRSKQDIQKLHDKVLAINNNGQKMPYYSFLADYLSKKL</sequence>
<dbReference type="NCBIfam" id="TIGR02646">
    <property type="entry name" value="retron system putative HNH endonuclease"/>
    <property type="match status" value="1"/>
</dbReference>
<dbReference type="RefSeq" id="WP_140171905.1">
    <property type="nucleotide sequence ID" value="NZ_CAHPQZ010000023.1"/>
</dbReference>
<gene>
    <name evidence="1" type="ORF">KOF27_00540</name>
</gene>
<dbReference type="Proteomes" id="UP000682358">
    <property type="component" value="Chromosome"/>
</dbReference>
<evidence type="ECO:0000313" key="2">
    <source>
        <dbReference type="Proteomes" id="UP000682358"/>
    </source>
</evidence>
<accession>A0AAJ4TIK8</accession>
<dbReference type="EMBL" id="CP076405">
    <property type="protein sequence ID" value="QWQ20904.1"/>
    <property type="molecule type" value="Genomic_DNA"/>
</dbReference>
<organism evidence="1 2">
    <name type="scientific">Providencia rettgeri</name>
    <dbReference type="NCBI Taxonomy" id="587"/>
    <lineage>
        <taxon>Bacteria</taxon>
        <taxon>Pseudomonadati</taxon>
        <taxon>Pseudomonadota</taxon>
        <taxon>Gammaproteobacteria</taxon>
        <taxon>Enterobacterales</taxon>
        <taxon>Morganellaceae</taxon>
        <taxon>Providencia</taxon>
    </lineage>
</organism>
<dbReference type="AlphaFoldDB" id="A0AAJ4TIK8"/>
<name>A0AAJ4TIK8_PRORE</name>
<reference evidence="1" key="1">
    <citation type="submission" date="2021-06" db="EMBL/GenBank/DDBJ databases">
        <title>Emergence of genetically related NDM-1-producing Providencia rettgeri strains in Argentina.</title>
        <authorList>
            <person name="Pasteran F."/>
            <person name="Meo A."/>
            <person name="Gomez S."/>
            <person name="Derdoy L."/>
            <person name="Albronoz E."/>
            <person name="Faccone D."/>
            <person name="Guerriero L."/>
            <person name="Archuby D."/>
            <person name="Tarzia A."/>
            <person name="Lopez M."/>
            <person name="Corso A."/>
        </authorList>
    </citation>
    <scope>NUCLEOTIDE SEQUENCE</scope>
    <source>
        <strain evidence="1">PreM15628</strain>
    </source>
</reference>
<evidence type="ECO:0000313" key="1">
    <source>
        <dbReference type="EMBL" id="QWQ20904.1"/>
    </source>
</evidence>